<dbReference type="AlphaFoldDB" id="A0A2V1KA55"/>
<keyword evidence="3" id="KW-1003">Cell membrane</keyword>
<keyword evidence="5 8" id="KW-1133">Transmembrane helix</keyword>
<dbReference type="EMBL" id="QETB01000001">
    <property type="protein sequence ID" value="PWF27190.1"/>
    <property type="molecule type" value="Genomic_DNA"/>
</dbReference>
<evidence type="ECO:0000256" key="2">
    <source>
        <dbReference type="ARBA" id="ARBA00022448"/>
    </source>
</evidence>
<gene>
    <name evidence="10" type="ORF">DD236_01960</name>
</gene>
<evidence type="ECO:0000256" key="1">
    <source>
        <dbReference type="ARBA" id="ARBA00004651"/>
    </source>
</evidence>
<evidence type="ECO:0000256" key="4">
    <source>
        <dbReference type="ARBA" id="ARBA00022692"/>
    </source>
</evidence>
<comment type="subcellular location">
    <subcellularLocation>
        <location evidence="1">Cell membrane</location>
        <topology evidence="1">Multi-pass membrane protein</topology>
    </subcellularLocation>
</comment>
<feature type="transmembrane region" description="Helical" evidence="8">
    <location>
        <begin position="244"/>
        <end position="271"/>
    </location>
</feature>
<dbReference type="SUPFAM" id="SSF103473">
    <property type="entry name" value="MFS general substrate transporter"/>
    <property type="match status" value="1"/>
</dbReference>
<keyword evidence="6 8" id="KW-0472">Membrane</keyword>
<dbReference type="PROSITE" id="PS50850">
    <property type="entry name" value="MFS"/>
    <property type="match status" value="1"/>
</dbReference>
<dbReference type="GO" id="GO:0005886">
    <property type="term" value="C:plasma membrane"/>
    <property type="evidence" value="ECO:0007669"/>
    <property type="project" value="UniProtKB-SubCell"/>
</dbReference>
<comment type="caution">
    <text evidence="10">The sequence shown here is derived from an EMBL/GenBank/DDBJ whole genome shotgun (WGS) entry which is preliminary data.</text>
</comment>
<protein>
    <submittedName>
        <fullName evidence="10">MFS transporter</fullName>
    </submittedName>
</protein>
<evidence type="ECO:0000256" key="6">
    <source>
        <dbReference type="ARBA" id="ARBA00023136"/>
    </source>
</evidence>
<organism evidence="10 11">
    <name type="scientific">Ancrocorticia populi</name>
    <dbReference type="NCBI Taxonomy" id="2175228"/>
    <lineage>
        <taxon>Bacteria</taxon>
        <taxon>Bacillati</taxon>
        <taxon>Actinomycetota</taxon>
        <taxon>Actinomycetes</taxon>
        <taxon>Actinomycetales</taxon>
        <taxon>Actinomycetaceae</taxon>
        <taxon>Ancrocorticia</taxon>
    </lineage>
</organism>
<keyword evidence="4 8" id="KW-0812">Transmembrane</keyword>
<sequence length="472" mass="51405">MGRTFASLKYYNYRVWFFCALVANTGTWMQRVAQDWLVLAVLTEDSSFAVGLVTALQFVPMLFFMPFAGAVADRFDKRKILYCTQSLQGLLAFGLGAMVLLDAASVWHVCLFAFALGTVGAFDGPPRLVFISELVPPRSLPNAVGLNSTSFNIARLIGPALSGVLIAWVGIGWVFIINGFSFVFTLFALSIMRPSEYYRASDKAADAQQDTSDSPAQPAEKSKRPKGQVREGLKYVLARSDLRVIFIVTGVVSCLGMNFQLTSASMARVVFGLEADGYGFLGSILAIGSLTGALFAARRQTQPRVRVVVMAAFAFAIAASLNALMPTFPLYAVSLVLVGLTMLTLLTSANTAVQMSTDPRMRGRVMALYQTVMQGSTPIGALLVGWISEALSPRWGVGIGAISAFLVVAGAYIWGRRTWDVQVRYHLRSRPHFDIRGPLEHERDAAVETAQDQINREIAQSQGDKTPGDHAR</sequence>
<feature type="transmembrane region" description="Helical" evidence="8">
    <location>
        <begin position="277"/>
        <end position="295"/>
    </location>
</feature>
<dbReference type="GO" id="GO:0022857">
    <property type="term" value="F:transmembrane transporter activity"/>
    <property type="evidence" value="ECO:0007669"/>
    <property type="project" value="InterPro"/>
</dbReference>
<evidence type="ECO:0000259" key="9">
    <source>
        <dbReference type="PROSITE" id="PS50850"/>
    </source>
</evidence>
<reference evidence="11" key="1">
    <citation type="submission" date="2018-05" db="EMBL/GenBank/DDBJ databases">
        <authorList>
            <person name="Li Y."/>
        </authorList>
    </citation>
    <scope>NUCLEOTIDE SEQUENCE [LARGE SCALE GENOMIC DNA]</scope>
    <source>
        <strain evidence="11">sk1b4</strain>
    </source>
</reference>
<feature type="transmembrane region" description="Helical" evidence="8">
    <location>
        <begin position="165"/>
        <end position="189"/>
    </location>
</feature>
<evidence type="ECO:0000256" key="8">
    <source>
        <dbReference type="SAM" id="Phobius"/>
    </source>
</evidence>
<accession>A0A2V1KA55</accession>
<feature type="transmembrane region" description="Helical" evidence="8">
    <location>
        <begin position="394"/>
        <end position="414"/>
    </location>
</feature>
<feature type="transmembrane region" description="Helical" evidence="8">
    <location>
        <begin position="90"/>
        <end position="116"/>
    </location>
</feature>
<feature type="domain" description="Major facilitator superfamily (MFS) profile" evidence="9">
    <location>
        <begin position="1"/>
        <end position="422"/>
    </location>
</feature>
<evidence type="ECO:0000256" key="5">
    <source>
        <dbReference type="ARBA" id="ARBA00022989"/>
    </source>
</evidence>
<name>A0A2V1KA55_9ACTO</name>
<feature type="transmembrane region" description="Helical" evidence="8">
    <location>
        <begin position="49"/>
        <end position="69"/>
    </location>
</feature>
<dbReference type="Proteomes" id="UP000245283">
    <property type="component" value="Unassembled WGS sequence"/>
</dbReference>
<dbReference type="InterPro" id="IPR010290">
    <property type="entry name" value="TM_effector"/>
</dbReference>
<feature type="region of interest" description="Disordered" evidence="7">
    <location>
        <begin position="204"/>
        <end position="227"/>
    </location>
</feature>
<dbReference type="OrthoDB" id="9775268at2"/>
<evidence type="ECO:0000313" key="11">
    <source>
        <dbReference type="Proteomes" id="UP000245283"/>
    </source>
</evidence>
<dbReference type="Pfam" id="PF05977">
    <property type="entry name" value="MFS_3"/>
    <property type="match status" value="1"/>
</dbReference>
<dbReference type="InterPro" id="IPR020846">
    <property type="entry name" value="MFS_dom"/>
</dbReference>
<evidence type="ECO:0000313" key="10">
    <source>
        <dbReference type="EMBL" id="PWF27190.1"/>
    </source>
</evidence>
<feature type="transmembrane region" description="Helical" evidence="8">
    <location>
        <begin position="12"/>
        <end position="29"/>
    </location>
</feature>
<dbReference type="PANTHER" id="PTHR23513">
    <property type="entry name" value="INTEGRAL MEMBRANE EFFLUX PROTEIN-RELATED"/>
    <property type="match status" value="1"/>
</dbReference>
<dbReference type="RefSeq" id="WP_109092690.1">
    <property type="nucleotide sequence ID" value="NZ_QETB01000001.1"/>
</dbReference>
<proteinExistence type="predicted"/>
<keyword evidence="2" id="KW-0813">Transport</keyword>
<dbReference type="PANTHER" id="PTHR23513:SF11">
    <property type="entry name" value="STAPHYLOFERRIN A TRANSPORTER"/>
    <property type="match status" value="1"/>
</dbReference>
<feature type="transmembrane region" description="Helical" evidence="8">
    <location>
        <begin position="307"/>
        <end position="325"/>
    </location>
</feature>
<keyword evidence="11" id="KW-1185">Reference proteome</keyword>
<dbReference type="CDD" id="cd06173">
    <property type="entry name" value="MFS_MefA_like"/>
    <property type="match status" value="1"/>
</dbReference>
<feature type="transmembrane region" description="Helical" evidence="8">
    <location>
        <begin position="365"/>
        <end position="388"/>
    </location>
</feature>
<evidence type="ECO:0000256" key="7">
    <source>
        <dbReference type="SAM" id="MobiDB-lite"/>
    </source>
</evidence>
<feature type="transmembrane region" description="Helical" evidence="8">
    <location>
        <begin position="331"/>
        <end position="353"/>
    </location>
</feature>
<evidence type="ECO:0000256" key="3">
    <source>
        <dbReference type="ARBA" id="ARBA00022475"/>
    </source>
</evidence>
<dbReference type="Gene3D" id="1.20.1250.20">
    <property type="entry name" value="MFS general substrate transporter like domains"/>
    <property type="match status" value="1"/>
</dbReference>
<dbReference type="InterPro" id="IPR036259">
    <property type="entry name" value="MFS_trans_sf"/>
</dbReference>